<dbReference type="InterPro" id="IPR044589">
    <property type="entry name" value="GATA26/27"/>
</dbReference>
<evidence type="ECO:0000256" key="3">
    <source>
        <dbReference type="ARBA" id="ARBA00023163"/>
    </source>
</evidence>
<protein>
    <recommendedName>
        <fullName evidence="5">GATA-type domain-containing protein</fullName>
    </recommendedName>
</protein>
<dbReference type="GO" id="GO:0043565">
    <property type="term" value="F:sequence-specific DNA binding"/>
    <property type="evidence" value="ECO:0007669"/>
    <property type="project" value="InterPro"/>
</dbReference>
<gene>
    <name evidence="6" type="ORF">MTR67_006318</name>
</gene>
<dbReference type="GO" id="GO:0008270">
    <property type="term" value="F:zinc ion binding"/>
    <property type="evidence" value="ECO:0007669"/>
    <property type="project" value="InterPro"/>
</dbReference>
<dbReference type="Gene3D" id="3.30.50.10">
    <property type="entry name" value="Erythroid Transcription Factor GATA-1, subunit A"/>
    <property type="match status" value="1"/>
</dbReference>
<evidence type="ECO:0000313" key="7">
    <source>
        <dbReference type="Proteomes" id="UP001234989"/>
    </source>
</evidence>
<dbReference type="InterPro" id="IPR000679">
    <property type="entry name" value="Znf_GATA"/>
</dbReference>
<dbReference type="GO" id="GO:0006355">
    <property type="term" value="P:regulation of DNA-templated transcription"/>
    <property type="evidence" value="ECO:0007669"/>
    <property type="project" value="InterPro"/>
</dbReference>
<dbReference type="AlphaFoldDB" id="A0AAF0PY37"/>
<keyword evidence="7" id="KW-1185">Reference proteome</keyword>
<accession>A0AAF0PY37</accession>
<evidence type="ECO:0000256" key="2">
    <source>
        <dbReference type="ARBA" id="ARBA00023125"/>
    </source>
</evidence>
<dbReference type="PANTHER" id="PTHR46855">
    <property type="entry name" value="OSJNBB0038F03.10 PROTEIN"/>
    <property type="match status" value="1"/>
</dbReference>
<evidence type="ECO:0000256" key="4">
    <source>
        <dbReference type="SAM" id="MobiDB-lite"/>
    </source>
</evidence>
<proteinExistence type="predicted"/>
<keyword evidence="1" id="KW-0805">Transcription regulation</keyword>
<dbReference type="PANTHER" id="PTHR46855:SF19">
    <property type="entry name" value="GATA-TYPE DOMAIN-CONTAINING PROTEIN"/>
    <property type="match status" value="1"/>
</dbReference>
<dbReference type="SUPFAM" id="SSF57716">
    <property type="entry name" value="Glucocorticoid receptor-like (DNA-binding domain)"/>
    <property type="match status" value="1"/>
</dbReference>
<keyword evidence="3" id="KW-0804">Transcription</keyword>
<evidence type="ECO:0000256" key="1">
    <source>
        <dbReference type="ARBA" id="ARBA00023015"/>
    </source>
</evidence>
<name>A0AAF0PY37_SOLVR</name>
<organism evidence="6 7">
    <name type="scientific">Solanum verrucosum</name>
    <dbReference type="NCBI Taxonomy" id="315347"/>
    <lineage>
        <taxon>Eukaryota</taxon>
        <taxon>Viridiplantae</taxon>
        <taxon>Streptophyta</taxon>
        <taxon>Embryophyta</taxon>
        <taxon>Tracheophyta</taxon>
        <taxon>Spermatophyta</taxon>
        <taxon>Magnoliopsida</taxon>
        <taxon>eudicotyledons</taxon>
        <taxon>Gunneridae</taxon>
        <taxon>Pentapetalae</taxon>
        <taxon>asterids</taxon>
        <taxon>lamiids</taxon>
        <taxon>Solanales</taxon>
        <taxon>Solanaceae</taxon>
        <taxon>Solanoideae</taxon>
        <taxon>Solaneae</taxon>
        <taxon>Solanum</taxon>
    </lineage>
</organism>
<sequence length="494" mass="55224">MPHVPIVYLYYICYILVVGETRRREGSEFHSRKCENSSLRSFSVQEHYQLSLSLCTSGLTFSILIPNFSVSSRLGMKENSLIFMNNRFVQIIQDVEAISLATNEHPVALLAEHTKKFLQRENTIYMRILSQRPNAAAVSASILHKLYGIKLSAKRLNVLHETILWRNGPPEKPVLCNACGSRWRVRRTLDGYIPRHGNIEIESYQRPSDMKPARDEKKLGGGIEVSGQDGLKACLEEEMNNISSLGSAGSSSDNCMQMEETNAYKDPLWNPDSVPRRKRSECRKRNLSPVERLQRQLHNILQEPDFENISADDENILIYARNKYIPPNEIGLGAKLLVSPPTATEHLTSLSPMAEDTDASCSVNVPVGNSNSNLDGCLIIKDIPGARLEKLSADDENILIYARNKYIPPNEIVHGAMLLISPPTTTEHSMSLSPMAVAGRTFTEREAFSSQIVKLVKLSILVQARSDTSVAFSQWCGKAVPDCFIECKIGIHSI</sequence>
<dbReference type="EMBL" id="CP133612">
    <property type="protein sequence ID" value="WMV12933.1"/>
    <property type="molecule type" value="Genomic_DNA"/>
</dbReference>
<evidence type="ECO:0000313" key="6">
    <source>
        <dbReference type="EMBL" id="WMV12933.1"/>
    </source>
</evidence>
<feature type="domain" description="GATA-type" evidence="5">
    <location>
        <begin position="155"/>
        <end position="202"/>
    </location>
</feature>
<feature type="region of interest" description="Disordered" evidence="4">
    <location>
        <begin position="266"/>
        <end position="285"/>
    </location>
</feature>
<reference evidence="6" key="1">
    <citation type="submission" date="2023-08" db="EMBL/GenBank/DDBJ databases">
        <title>A de novo genome assembly of Solanum verrucosum Schlechtendal, a Mexican diploid species geographically isolated from the other diploid A-genome species in potato relatives.</title>
        <authorList>
            <person name="Hosaka K."/>
        </authorList>
    </citation>
    <scope>NUCLEOTIDE SEQUENCE</scope>
    <source>
        <tissue evidence="6">Young leaves</tissue>
    </source>
</reference>
<evidence type="ECO:0000259" key="5">
    <source>
        <dbReference type="SMART" id="SM00401"/>
    </source>
</evidence>
<dbReference type="CDD" id="cd00202">
    <property type="entry name" value="ZnF_GATA"/>
    <property type="match status" value="1"/>
</dbReference>
<dbReference type="Pfam" id="PF00320">
    <property type="entry name" value="GATA"/>
    <property type="match status" value="1"/>
</dbReference>
<dbReference type="Proteomes" id="UP001234989">
    <property type="component" value="Chromosome 1"/>
</dbReference>
<keyword evidence="2" id="KW-0238">DNA-binding</keyword>
<feature type="compositionally biased region" description="Basic residues" evidence="4">
    <location>
        <begin position="276"/>
        <end position="285"/>
    </location>
</feature>
<dbReference type="InterPro" id="IPR013088">
    <property type="entry name" value="Znf_NHR/GATA"/>
</dbReference>
<dbReference type="SMART" id="SM00401">
    <property type="entry name" value="ZnF_GATA"/>
    <property type="match status" value="1"/>
</dbReference>